<dbReference type="EMBL" id="KE148147">
    <property type="protein sequence ID" value="EPE09091.1"/>
    <property type="molecule type" value="Genomic_DNA"/>
</dbReference>
<dbReference type="AlphaFoldDB" id="S3CAY4"/>
<evidence type="ECO:0000313" key="3">
    <source>
        <dbReference type="EMBL" id="EPE09091.1"/>
    </source>
</evidence>
<proteinExistence type="predicted"/>
<dbReference type="HOGENOM" id="CLU_1917667_0_0_1"/>
<keyword evidence="2" id="KW-1133">Transmembrane helix</keyword>
<keyword evidence="4" id="KW-1185">Reference proteome</keyword>
<evidence type="ECO:0000313" key="4">
    <source>
        <dbReference type="Proteomes" id="UP000016923"/>
    </source>
</evidence>
<name>S3CAY4_OPHP1</name>
<reference evidence="3 4" key="1">
    <citation type="journal article" date="2013" name="BMC Genomics">
        <title>The genome and transcriptome of the pine saprophyte Ophiostoma piceae, and a comparison with the bark beetle-associated pine pathogen Grosmannia clavigera.</title>
        <authorList>
            <person name="Haridas S."/>
            <person name="Wang Y."/>
            <person name="Lim L."/>
            <person name="Massoumi Alamouti S."/>
            <person name="Jackman S."/>
            <person name="Docking R."/>
            <person name="Robertson G."/>
            <person name="Birol I."/>
            <person name="Bohlmann J."/>
            <person name="Breuil C."/>
        </authorList>
    </citation>
    <scope>NUCLEOTIDE SEQUENCE [LARGE SCALE GENOMIC DNA]</scope>
    <source>
        <strain evidence="3 4">UAMH 11346</strain>
    </source>
</reference>
<dbReference type="Proteomes" id="UP000016923">
    <property type="component" value="Unassembled WGS sequence"/>
</dbReference>
<feature type="region of interest" description="Disordered" evidence="1">
    <location>
        <begin position="1"/>
        <end position="27"/>
    </location>
</feature>
<dbReference type="VEuPathDB" id="FungiDB:F503_06867"/>
<evidence type="ECO:0000256" key="1">
    <source>
        <dbReference type="SAM" id="MobiDB-lite"/>
    </source>
</evidence>
<feature type="transmembrane region" description="Helical" evidence="2">
    <location>
        <begin position="43"/>
        <end position="62"/>
    </location>
</feature>
<sequence length="132" mass="15397">MQMDDEYKKSGLRSQQQQQDHHHSNTPTHQLIYNTTVHLNHIYIIYNIYIIHNIYIIMCHYLESTCTKCRRNAIYAVKLIMICNIARIRGGAECPYVRGLVEVYPAFGVCPRHSLISPPPTPPPQQQQQQHI</sequence>
<protein>
    <submittedName>
        <fullName evidence="3">Uncharacterized protein</fullName>
    </submittedName>
</protein>
<accession>S3CAY4</accession>
<keyword evidence="2" id="KW-0472">Membrane</keyword>
<organism evidence="3 4">
    <name type="scientific">Ophiostoma piceae (strain UAMH 11346)</name>
    <name type="common">Sap stain fungus</name>
    <dbReference type="NCBI Taxonomy" id="1262450"/>
    <lineage>
        <taxon>Eukaryota</taxon>
        <taxon>Fungi</taxon>
        <taxon>Dikarya</taxon>
        <taxon>Ascomycota</taxon>
        <taxon>Pezizomycotina</taxon>
        <taxon>Sordariomycetes</taxon>
        <taxon>Sordariomycetidae</taxon>
        <taxon>Ophiostomatales</taxon>
        <taxon>Ophiostomataceae</taxon>
        <taxon>Ophiostoma</taxon>
    </lineage>
</organism>
<gene>
    <name evidence="3" type="ORF">F503_06867</name>
</gene>
<evidence type="ECO:0000256" key="2">
    <source>
        <dbReference type="SAM" id="Phobius"/>
    </source>
</evidence>
<keyword evidence="2" id="KW-0812">Transmembrane</keyword>